<feature type="non-terminal residue" evidence="1">
    <location>
        <position position="1"/>
    </location>
</feature>
<sequence length="95" mass="10534">EIINQKTNKLLVKEVNVAEDIHRKANENFNNINSSECSKIATTARKSCAEKQNVLINPSVDINSTTLGQCNSSSVSENIKVLKQLTTVSEREQCQ</sequence>
<reference evidence="1" key="1">
    <citation type="submission" date="2014-12" db="EMBL/GenBank/DDBJ databases">
        <title>Insight into the proteome of Arion vulgaris.</title>
        <authorList>
            <person name="Aradska J."/>
            <person name="Bulat T."/>
            <person name="Smidak R."/>
            <person name="Sarate P."/>
            <person name="Gangsoo J."/>
            <person name="Sialana F."/>
            <person name="Bilban M."/>
            <person name="Lubec G."/>
        </authorList>
    </citation>
    <scope>NUCLEOTIDE SEQUENCE</scope>
    <source>
        <tissue evidence="1">Skin</tissue>
    </source>
</reference>
<proteinExistence type="predicted"/>
<organism evidence="1">
    <name type="scientific">Arion vulgaris</name>
    <dbReference type="NCBI Taxonomy" id="1028688"/>
    <lineage>
        <taxon>Eukaryota</taxon>
        <taxon>Metazoa</taxon>
        <taxon>Spiralia</taxon>
        <taxon>Lophotrochozoa</taxon>
        <taxon>Mollusca</taxon>
        <taxon>Gastropoda</taxon>
        <taxon>Heterobranchia</taxon>
        <taxon>Euthyneura</taxon>
        <taxon>Panpulmonata</taxon>
        <taxon>Eupulmonata</taxon>
        <taxon>Stylommatophora</taxon>
        <taxon>Helicina</taxon>
        <taxon>Arionoidea</taxon>
        <taxon>Arionidae</taxon>
        <taxon>Arion</taxon>
    </lineage>
</organism>
<feature type="non-terminal residue" evidence="1">
    <location>
        <position position="95"/>
    </location>
</feature>
<evidence type="ECO:0000313" key="1">
    <source>
        <dbReference type="EMBL" id="CEK64390.1"/>
    </source>
</evidence>
<dbReference type="EMBL" id="HACG01017525">
    <property type="protein sequence ID" value="CEK64390.1"/>
    <property type="molecule type" value="Transcribed_RNA"/>
</dbReference>
<name>A0A0B6Z9K4_9EUPU</name>
<gene>
    <name evidence="1" type="primary">ORF51609</name>
</gene>
<protein>
    <submittedName>
        <fullName evidence="1">Uncharacterized protein</fullName>
    </submittedName>
</protein>
<accession>A0A0B6Z9K4</accession>
<dbReference type="AlphaFoldDB" id="A0A0B6Z9K4"/>